<reference evidence="2 3" key="1">
    <citation type="submission" date="2016-09" db="EMBL/GenBank/DDBJ databases">
        <authorList>
            <person name="Capua I."/>
            <person name="De Benedictis P."/>
            <person name="Joannis T."/>
            <person name="Lombin L.H."/>
            <person name="Cattoli G."/>
        </authorList>
    </citation>
    <scope>NUCLEOTIDE SEQUENCE [LARGE SCALE GENOMIC DNA]</scope>
    <source>
        <strain evidence="2 3">IMI 309357</strain>
    </source>
</reference>
<dbReference type="RefSeq" id="XP_022471553.1">
    <property type="nucleotide sequence ID" value="XM_022621946.1"/>
</dbReference>
<organism evidence="2 3">
    <name type="scientific">Colletotrichum orchidophilum</name>
    <dbReference type="NCBI Taxonomy" id="1209926"/>
    <lineage>
        <taxon>Eukaryota</taxon>
        <taxon>Fungi</taxon>
        <taxon>Dikarya</taxon>
        <taxon>Ascomycota</taxon>
        <taxon>Pezizomycotina</taxon>
        <taxon>Sordariomycetes</taxon>
        <taxon>Hypocreomycetidae</taxon>
        <taxon>Glomerellales</taxon>
        <taxon>Glomerellaceae</taxon>
        <taxon>Colletotrichum</taxon>
    </lineage>
</organism>
<proteinExistence type="predicted"/>
<evidence type="ECO:0000313" key="2">
    <source>
        <dbReference type="EMBL" id="OHE94390.1"/>
    </source>
</evidence>
<sequence length="166" mass="19201">MSSLYFVGADSERRYAILRRTKDSRLPLNRPELSRSHLEQLLRFIIWQTPKYRGNKYSAGQELGSRETTKAAHVPDQRMPEDPRGSKKSHVVACFQILRKRRATHEAGAVWGNRLEATRSGEKAIGSQHELMGIHDRGTSRSLERELEQWSSRFVRRLVPSSDHQH</sequence>
<protein>
    <submittedName>
        <fullName evidence="2">Uncharacterized protein</fullName>
    </submittedName>
</protein>
<feature type="compositionally biased region" description="Basic and acidic residues" evidence="1">
    <location>
        <begin position="64"/>
        <end position="85"/>
    </location>
</feature>
<accession>A0A1G4AYZ4</accession>
<dbReference type="EMBL" id="MJBS01000101">
    <property type="protein sequence ID" value="OHE94390.1"/>
    <property type="molecule type" value="Genomic_DNA"/>
</dbReference>
<gene>
    <name evidence="2" type="ORF">CORC01_10318</name>
</gene>
<name>A0A1G4AYZ4_9PEZI</name>
<feature type="region of interest" description="Disordered" evidence="1">
    <location>
        <begin position="61"/>
        <end position="87"/>
    </location>
</feature>
<dbReference type="AlphaFoldDB" id="A0A1G4AYZ4"/>
<dbReference type="Proteomes" id="UP000176998">
    <property type="component" value="Unassembled WGS sequence"/>
</dbReference>
<dbReference type="GeneID" id="34563456"/>
<keyword evidence="3" id="KW-1185">Reference proteome</keyword>
<evidence type="ECO:0000256" key="1">
    <source>
        <dbReference type="SAM" id="MobiDB-lite"/>
    </source>
</evidence>
<comment type="caution">
    <text evidence="2">The sequence shown here is derived from an EMBL/GenBank/DDBJ whole genome shotgun (WGS) entry which is preliminary data.</text>
</comment>
<evidence type="ECO:0000313" key="3">
    <source>
        <dbReference type="Proteomes" id="UP000176998"/>
    </source>
</evidence>